<feature type="domain" description="3'-5' exonuclease" evidence="3">
    <location>
        <begin position="37"/>
        <end position="166"/>
    </location>
</feature>
<gene>
    <name evidence="4" type="ORF">MKW94_022323</name>
</gene>
<evidence type="ECO:0000259" key="3">
    <source>
        <dbReference type="Pfam" id="PF01612"/>
    </source>
</evidence>
<dbReference type="EMBL" id="JAJJMA010215099">
    <property type="protein sequence ID" value="MCL7040652.1"/>
    <property type="molecule type" value="Genomic_DNA"/>
</dbReference>
<dbReference type="Proteomes" id="UP001177140">
    <property type="component" value="Unassembled WGS sequence"/>
</dbReference>
<protein>
    <recommendedName>
        <fullName evidence="3">3'-5' exonuclease domain-containing protein</fullName>
    </recommendedName>
</protein>
<sequence length="176" mass="20469">MSSPRMIKRWIHRSWSIYKRSRGDGFIVGLVVQWTPSTNEASTLQLCFGTHCLVIQLSHTPSIPDVLRRFLLDENVRFVGIWNRSDNERLLNSNHKLSIGNLINMSDYAITGKPSMKNLTRLFLGYDGVPKHHIWSNYDILRSNWSARNLSIQQIEHAVVVAYVSLRVGMRFRQRF</sequence>
<dbReference type="PANTHER" id="PTHR13620:SF59">
    <property type="entry name" value="POLYNUCLEOTIDYL TRANSFERASE, RIBONUCLEASE H-LIKE SUPERFAMILY PROTEIN"/>
    <property type="match status" value="1"/>
</dbReference>
<dbReference type="CDD" id="cd06141">
    <property type="entry name" value="WRN_exo"/>
    <property type="match status" value="1"/>
</dbReference>
<keyword evidence="5" id="KW-1185">Reference proteome</keyword>
<keyword evidence="1" id="KW-0540">Nuclease</keyword>
<dbReference type="GO" id="GO:0003676">
    <property type="term" value="F:nucleic acid binding"/>
    <property type="evidence" value="ECO:0007669"/>
    <property type="project" value="InterPro"/>
</dbReference>
<name>A0AA41VG45_PAPNU</name>
<dbReference type="GO" id="GO:0005634">
    <property type="term" value="C:nucleus"/>
    <property type="evidence" value="ECO:0007669"/>
    <property type="project" value="TreeGrafter"/>
</dbReference>
<dbReference type="InterPro" id="IPR002562">
    <property type="entry name" value="3'-5'_exonuclease_dom"/>
</dbReference>
<dbReference type="Gene3D" id="3.30.420.10">
    <property type="entry name" value="Ribonuclease H-like superfamily/Ribonuclease H"/>
    <property type="match status" value="1"/>
</dbReference>
<dbReference type="GO" id="GO:0008408">
    <property type="term" value="F:3'-5' exonuclease activity"/>
    <property type="evidence" value="ECO:0007669"/>
    <property type="project" value="InterPro"/>
</dbReference>
<dbReference type="InterPro" id="IPR036397">
    <property type="entry name" value="RNaseH_sf"/>
</dbReference>
<dbReference type="PANTHER" id="PTHR13620">
    <property type="entry name" value="3-5 EXONUCLEASE"/>
    <property type="match status" value="1"/>
</dbReference>
<dbReference type="GO" id="GO:0006139">
    <property type="term" value="P:nucleobase-containing compound metabolic process"/>
    <property type="evidence" value="ECO:0007669"/>
    <property type="project" value="InterPro"/>
</dbReference>
<comment type="caution">
    <text evidence="4">The sequence shown here is derived from an EMBL/GenBank/DDBJ whole genome shotgun (WGS) entry which is preliminary data.</text>
</comment>
<organism evidence="4 5">
    <name type="scientific">Papaver nudicaule</name>
    <name type="common">Iceland poppy</name>
    <dbReference type="NCBI Taxonomy" id="74823"/>
    <lineage>
        <taxon>Eukaryota</taxon>
        <taxon>Viridiplantae</taxon>
        <taxon>Streptophyta</taxon>
        <taxon>Embryophyta</taxon>
        <taxon>Tracheophyta</taxon>
        <taxon>Spermatophyta</taxon>
        <taxon>Magnoliopsida</taxon>
        <taxon>Ranunculales</taxon>
        <taxon>Papaveraceae</taxon>
        <taxon>Papaveroideae</taxon>
        <taxon>Papaver</taxon>
    </lineage>
</organism>
<evidence type="ECO:0000256" key="2">
    <source>
        <dbReference type="ARBA" id="ARBA00022801"/>
    </source>
</evidence>
<accession>A0AA41VG45</accession>
<dbReference type="InterPro" id="IPR051132">
    <property type="entry name" value="3-5_Exonuclease_domain"/>
</dbReference>
<proteinExistence type="predicted"/>
<dbReference type="Pfam" id="PF01612">
    <property type="entry name" value="DNA_pol_A_exo1"/>
    <property type="match status" value="1"/>
</dbReference>
<reference evidence="4" key="1">
    <citation type="submission" date="2022-03" db="EMBL/GenBank/DDBJ databases">
        <title>A functionally conserved STORR gene fusion in Papaver species that diverged 16.8 million years ago.</title>
        <authorList>
            <person name="Catania T."/>
        </authorList>
    </citation>
    <scope>NUCLEOTIDE SEQUENCE</scope>
    <source>
        <strain evidence="4">S-191538</strain>
    </source>
</reference>
<dbReference type="GO" id="GO:0005737">
    <property type="term" value="C:cytoplasm"/>
    <property type="evidence" value="ECO:0007669"/>
    <property type="project" value="TreeGrafter"/>
</dbReference>
<keyword evidence="2" id="KW-0378">Hydrolase</keyword>
<dbReference type="SUPFAM" id="SSF53098">
    <property type="entry name" value="Ribonuclease H-like"/>
    <property type="match status" value="1"/>
</dbReference>
<evidence type="ECO:0000313" key="4">
    <source>
        <dbReference type="EMBL" id="MCL7040652.1"/>
    </source>
</evidence>
<dbReference type="InterPro" id="IPR012337">
    <property type="entry name" value="RNaseH-like_sf"/>
</dbReference>
<dbReference type="AlphaFoldDB" id="A0AA41VG45"/>
<evidence type="ECO:0000256" key="1">
    <source>
        <dbReference type="ARBA" id="ARBA00022722"/>
    </source>
</evidence>
<evidence type="ECO:0000313" key="5">
    <source>
        <dbReference type="Proteomes" id="UP001177140"/>
    </source>
</evidence>